<dbReference type="OrthoDB" id="6381507at2"/>
<evidence type="ECO:0000313" key="3">
    <source>
        <dbReference type="Proteomes" id="UP000321926"/>
    </source>
</evidence>
<keyword evidence="3" id="KW-1185">Reference proteome</keyword>
<evidence type="ECO:0000313" key="2">
    <source>
        <dbReference type="EMBL" id="TXK48905.1"/>
    </source>
</evidence>
<dbReference type="PANTHER" id="PTHR33886:SF8">
    <property type="entry name" value="UNSATURATED RHAMNOGALACTURONAN HYDROLASE (EUROFUNG)"/>
    <property type="match status" value="1"/>
</dbReference>
<proteinExistence type="predicted"/>
<dbReference type="RefSeq" id="WP_147921110.1">
    <property type="nucleotide sequence ID" value="NZ_VRTY01000021.1"/>
</dbReference>
<evidence type="ECO:0000256" key="1">
    <source>
        <dbReference type="ARBA" id="ARBA00022801"/>
    </source>
</evidence>
<organism evidence="2 3">
    <name type="scientific">Pontibacter qinzhouensis</name>
    <dbReference type="NCBI Taxonomy" id="2603253"/>
    <lineage>
        <taxon>Bacteria</taxon>
        <taxon>Pseudomonadati</taxon>
        <taxon>Bacteroidota</taxon>
        <taxon>Cytophagia</taxon>
        <taxon>Cytophagales</taxon>
        <taxon>Hymenobacteraceae</taxon>
        <taxon>Pontibacter</taxon>
    </lineage>
</organism>
<dbReference type="SUPFAM" id="SSF48208">
    <property type="entry name" value="Six-hairpin glycosidases"/>
    <property type="match status" value="1"/>
</dbReference>
<gene>
    <name evidence="2" type="ORF">FVR03_07435</name>
</gene>
<sequence>MDKQLTASTTGSAGKNLRKALLALAITAGTLQAATAQTKTTDTNTPLHAMQPDYITPYGKTTVEDITKVLQRVHGYLDATTPARMLDKNGKAITDLKKLNNESTLEQGDFRLTSYEWGVTYAGMLLAGEATGDKRYTNYTTQRLNFLADAAPFYQNELKKKPDAKGPLRQMLAPHALDDAGAMAAAMIKASRSGATKTNLRPIIDNYMDYISNKEFRLPDGTLARNRPLPNTLWLDDLFMSVPALAQMGKLTNDNRYYDDAVKQVLQYSDRMFNKEKGLYMHGWVQGMEPHPQFHWARANGWAVMTLVELLDVLPKEHAGYQKVQAQLQAHVQGLAMYQSGEGFWHQLLDRNDSYLETSATAIYAYAIARAINQGWLDKQAYGPMVLLAWNAVSTKVNDKGQVEGTCVGTGMGFDPAFYYYRPINVYAAHGYGPVLLAGAEMINLLKGNKFEMNDSSVQFSSTAK</sequence>
<dbReference type="InterPro" id="IPR012341">
    <property type="entry name" value="6hp_glycosidase-like_sf"/>
</dbReference>
<dbReference type="GO" id="GO:0005975">
    <property type="term" value="P:carbohydrate metabolic process"/>
    <property type="evidence" value="ECO:0007669"/>
    <property type="project" value="InterPro"/>
</dbReference>
<dbReference type="Proteomes" id="UP000321926">
    <property type="component" value="Unassembled WGS sequence"/>
</dbReference>
<dbReference type="GO" id="GO:0016787">
    <property type="term" value="F:hydrolase activity"/>
    <property type="evidence" value="ECO:0007669"/>
    <property type="project" value="UniProtKB-KW"/>
</dbReference>
<accession>A0A5C8KA42</accession>
<dbReference type="EMBL" id="VRTY01000021">
    <property type="protein sequence ID" value="TXK48905.1"/>
    <property type="molecule type" value="Genomic_DNA"/>
</dbReference>
<reference evidence="2 3" key="1">
    <citation type="submission" date="2019-08" db="EMBL/GenBank/DDBJ databases">
        <authorList>
            <person name="Shi S."/>
        </authorList>
    </citation>
    <scope>NUCLEOTIDE SEQUENCE [LARGE SCALE GENOMIC DNA]</scope>
    <source>
        <strain evidence="2 3">GY10130</strain>
    </source>
</reference>
<dbReference type="AlphaFoldDB" id="A0A5C8KA42"/>
<name>A0A5C8KA42_9BACT</name>
<protein>
    <submittedName>
        <fullName evidence="2">Glycoside hydrolase family 88 protein</fullName>
    </submittedName>
</protein>
<dbReference type="InterPro" id="IPR008928">
    <property type="entry name" value="6-hairpin_glycosidase_sf"/>
</dbReference>
<comment type="caution">
    <text evidence="2">The sequence shown here is derived from an EMBL/GenBank/DDBJ whole genome shotgun (WGS) entry which is preliminary data.</text>
</comment>
<dbReference type="PANTHER" id="PTHR33886">
    <property type="entry name" value="UNSATURATED RHAMNOGALACTURONAN HYDROLASE (EUROFUNG)"/>
    <property type="match status" value="1"/>
</dbReference>
<dbReference type="Gene3D" id="1.50.10.10">
    <property type="match status" value="1"/>
</dbReference>
<dbReference type="InterPro" id="IPR052043">
    <property type="entry name" value="PolySaccharide_Degr_Enz"/>
</dbReference>
<keyword evidence="1 2" id="KW-0378">Hydrolase</keyword>
<dbReference type="Pfam" id="PF07470">
    <property type="entry name" value="Glyco_hydro_88"/>
    <property type="match status" value="1"/>
</dbReference>
<dbReference type="InterPro" id="IPR010905">
    <property type="entry name" value="Glyco_hydro_88"/>
</dbReference>